<dbReference type="Gene3D" id="3.40.50.11240">
    <property type="entry name" value="Ethanolamine ammonia-lyase light chain (EutC)"/>
    <property type="match status" value="1"/>
</dbReference>
<sequence length="271" mass="29062">MTSKTIDAWRPLREYTTARIALGRAGVAAPTRVNLQFQLDHARARDAVHQALNLDELIVACTTDLTSAGNDQRDMLFPIISLCSVAGDRNRYLQRPDLGRQLPEQQWQTLRSRAAEQGPIDVALIIADGLSSAAVVAHAVNLSRLLIDGLHALGLRLGPLCLASQARVALADDIGEALGATLSIILIGERPGLSSPDSLGLYITHSPKRGRSDAQRNCISNIREAGLSYPQAAETALYLVRGALRKGLSGTDLKDESTTINTASTGIPFLK</sequence>
<comment type="similarity">
    <text evidence="5">Belongs to the EutC family.</text>
</comment>
<keyword evidence="2 5" id="KW-0456">Lyase</keyword>
<evidence type="ECO:0000313" key="6">
    <source>
        <dbReference type="EMBL" id="GAA4092258.1"/>
    </source>
</evidence>
<accession>A0ABP7WMH0</accession>
<gene>
    <name evidence="6" type="primary">eutC_2</name>
    <name evidence="5" type="synonym">eutC</name>
    <name evidence="6" type="ORF">GCM10022414_14680</name>
</gene>
<reference evidence="7" key="1">
    <citation type="journal article" date="2019" name="Int. J. Syst. Evol. Microbiol.">
        <title>The Global Catalogue of Microorganisms (GCM) 10K type strain sequencing project: providing services to taxonomists for standard genome sequencing and annotation.</title>
        <authorList>
            <consortium name="The Broad Institute Genomics Platform"/>
            <consortium name="The Broad Institute Genome Sequencing Center for Infectious Disease"/>
            <person name="Wu L."/>
            <person name="Ma J."/>
        </authorList>
    </citation>
    <scope>NUCLEOTIDE SEQUENCE [LARGE SCALE GENOMIC DNA]</scope>
    <source>
        <strain evidence="7">JCM 17304</strain>
    </source>
</reference>
<dbReference type="HAMAP" id="MF_00601">
    <property type="entry name" value="EutC"/>
    <property type="match status" value="1"/>
</dbReference>
<comment type="catalytic activity">
    <reaction evidence="5">
        <text>ethanolamine = acetaldehyde + NH4(+)</text>
        <dbReference type="Rhea" id="RHEA:15313"/>
        <dbReference type="ChEBI" id="CHEBI:15343"/>
        <dbReference type="ChEBI" id="CHEBI:28938"/>
        <dbReference type="ChEBI" id="CHEBI:57603"/>
        <dbReference type="EC" id="4.3.1.7"/>
    </reaction>
</comment>
<dbReference type="Proteomes" id="UP001500392">
    <property type="component" value="Unassembled WGS sequence"/>
</dbReference>
<keyword evidence="4 5" id="KW-1283">Bacterial microcompartment</keyword>
<evidence type="ECO:0000256" key="1">
    <source>
        <dbReference type="ARBA" id="ARBA00022628"/>
    </source>
</evidence>
<comment type="caution">
    <text evidence="6">The sequence shown here is derived from an EMBL/GenBank/DDBJ whole genome shotgun (WGS) entry which is preliminary data.</text>
</comment>
<dbReference type="InterPro" id="IPR042255">
    <property type="entry name" value="EutC_N"/>
</dbReference>
<name>A0ABP7WMH0_9GAMM</name>
<dbReference type="EMBL" id="BAABDM010000002">
    <property type="protein sequence ID" value="GAA4092258.1"/>
    <property type="molecule type" value="Genomic_DNA"/>
</dbReference>
<comment type="cofactor">
    <cofactor evidence="5">
        <name>adenosylcob(III)alamin</name>
        <dbReference type="ChEBI" id="CHEBI:18408"/>
    </cofactor>
    <text evidence="5">Binds between the large and small subunits.</text>
</comment>
<feature type="binding site" evidence="5">
    <location>
        <position position="168"/>
    </location>
    <ligand>
        <name>adenosylcob(III)alamin</name>
        <dbReference type="ChEBI" id="CHEBI:18408"/>
    </ligand>
</feature>
<evidence type="ECO:0000313" key="7">
    <source>
        <dbReference type="Proteomes" id="UP001500392"/>
    </source>
</evidence>
<dbReference type="Gene3D" id="1.10.30.40">
    <property type="entry name" value="Ethanolamine ammonia-lyase light chain (EutC), N-terminal domain"/>
    <property type="match status" value="1"/>
</dbReference>
<dbReference type="InterPro" id="IPR042251">
    <property type="entry name" value="EutC_C"/>
</dbReference>
<dbReference type="InterPro" id="IPR009246">
    <property type="entry name" value="EutC"/>
</dbReference>
<dbReference type="PIRSF" id="PIRSF018982">
    <property type="entry name" value="EutC"/>
    <property type="match status" value="1"/>
</dbReference>
<dbReference type="Pfam" id="PF05985">
    <property type="entry name" value="EutC"/>
    <property type="match status" value="1"/>
</dbReference>
<evidence type="ECO:0000256" key="2">
    <source>
        <dbReference type="ARBA" id="ARBA00023239"/>
    </source>
</evidence>
<evidence type="ECO:0000256" key="5">
    <source>
        <dbReference type="HAMAP-Rule" id="MF_00601"/>
    </source>
</evidence>
<organism evidence="6 7">
    <name type="scientific">Zhongshania borealis</name>
    <dbReference type="NCBI Taxonomy" id="889488"/>
    <lineage>
        <taxon>Bacteria</taxon>
        <taxon>Pseudomonadati</taxon>
        <taxon>Pseudomonadota</taxon>
        <taxon>Gammaproteobacteria</taxon>
        <taxon>Cellvibrionales</taxon>
        <taxon>Spongiibacteraceae</taxon>
        <taxon>Zhongshania</taxon>
    </lineage>
</organism>
<protein>
    <recommendedName>
        <fullName evidence="5">Ethanolamine ammonia-lyase small subunit</fullName>
        <shortName evidence="5">EAL small subunit</shortName>
        <ecNumber evidence="5">4.3.1.7</ecNumber>
    </recommendedName>
</protein>
<feature type="binding site" evidence="5">
    <location>
        <position position="218"/>
    </location>
    <ligand>
        <name>adenosylcob(III)alamin</name>
        <dbReference type="ChEBI" id="CHEBI:18408"/>
    </ligand>
</feature>
<comment type="subunit">
    <text evidence="5">The basic unit is a heterodimer which dimerizes to form tetramers. The heterotetramers trimerize; 6 large subunits form a core ring with 6 small subunits projecting outwards.</text>
</comment>
<keyword evidence="3 5" id="KW-0170">Cobalt</keyword>
<keyword evidence="1 5" id="KW-0846">Cobalamin</keyword>
<dbReference type="RefSeq" id="WP_344934113.1">
    <property type="nucleotide sequence ID" value="NZ_BAABDM010000002.1"/>
</dbReference>
<comment type="subcellular location">
    <subcellularLocation>
        <location evidence="5">Bacterial microcompartment</location>
    </subcellularLocation>
</comment>
<evidence type="ECO:0000256" key="4">
    <source>
        <dbReference type="ARBA" id="ARBA00024446"/>
    </source>
</evidence>
<dbReference type="NCBIfam" id="NF003971">
    <property type="entry name" value="PRK05465.1"/>
    <property type="match status" value="1"/>
</dbReference>
<dbReference type="EC" id="4.3.1.7" evidence="5"/>
<dbReference type="PANTHER" id="PTHR39330">
    <property type="entry name" value="ETHANOLAMINE AMMONIA-LYASE LIGHT CHAIN"/>
    <property type="match status" value="1"/>
</dbReference>
<comment type="function">
    <text evidence="5">Catalyzes the deamination of various vicinal amino-alcohols to oxo compounds. Allows this organism to utilize ethanolamine as the sole source of nitrogen and carbon in the presence of external vitamin B12.</text>
</comment>
<feature type="binding site" evidence="5">
    <location>
        <position position="189"/>
    </location>
    <ligand>
        <name>adenosylcob(III)alamin</name>
        <dbReference type="ChEBI" id="CHEBI:18408"/>
    </ligand>
</feature>
<dbReference type="PANTHER" id="PTHR39330:SF1">
    <property type="entry name" value="ETHANOLAMINE AMMONIA-LYASE SMALL SUBUNIT"/>
    <property type="match status" value="1"/>
</dbReference>
<comment type="pathway">
    <text evidence="5">Amine and polyamine degradation; ethanolamine degradation.</text>
</comment>
<proteinExistence type="inferred from homology"/>
<evidence type="ECO:0000256" key="3">
    <source>
        <dbReference type="ARBA" id="ARBA00023285"/>
    </source>
</evidence>
<keyword evidence="7" id="KW-1185">Reference proteome</keyword>